<sequence>MMSLVRLSALALLALIVLGAPAAAQSVPRPSVARPTAPAAASAVADRTSNLPNYKPTNLTALTETWQRAFSQAQKNNNGLASEGTWTINDMVKALQGSITQLGGLNDTALAGVASNATGSSADDADKRPSFDQFAGNLLCNNGLKLANCSGVNPCHGKKCFPGTMCMVNMCGSCSAKCVSYAEIGAGLNKVLNSVGLSGVKADVPTPNLPFVDKIVKSAKGIKQSLLPKCTANTVLDTQALTCKACAPGAVAAPGATSCTVCGRGKFADLKSSTCKTCNPGFYSAAATGNRFCVACPAETFAALAGTGWCAPCPAGTSTKGMKGQSRCARSRS</sequence>
<reference evidence="3 4" key="1">
    <citation type="journal article" date="2018" name="Sci. Rep.">
        <title>Raphidocelis subcapitata (=Pseudokirchneriella subcapitata) provides an insight into genome evolution and environmental adaptations in the Sphaeropleales.</title>
        <authorList>
            <person name="Suzuki S."/>
            <person name="Yamaguchi H."/>
            <person name="Nakajima N."/>
            <person name="Kawachi M."/>
        </authorList>
    </citation>
    <scope>NUCLEOTIDE SEQUENCE [LARGE SCALE GENOMIC DNA]</scope>
    <source>
        <strain evidence="3 4">NIES-35</strain>
    </source>
</reference>
<evidence type="ECO:0000313" key="3">
    <source>
        <dbReference type="EMBL" id="GBF91701.1"/>
    </source>
</evidence>
<dbReference type="InParanoid" id="A0A2V0NVP3"/>
<gene>
    <name evidence="3" type="ORF">Rsub_04005</name>
</gene>
<dbReference type="Gene3D" id="2.10.50.10">
    <property type="entry name" value="Tumor Necrosis Factor Receptor, subunit A, domain 2"/>
    <property type="match status" value="1"/>
</dbReference>
<organism evidence="3 4">
    <name type="scientific">Raphidocelis subcapitata</name>
    <dbReference type="NCBI Taxonomy" id="307507"/>
    <lineage>
        <taxon>Eukaryota</taxon>
        <taxon>Viridiplantae</taxon>
        <taxon>Chlorophyta</taxon>
        <taxon>core chlorophytes</taxon>
        <taxon>Chlorophyceae</taxon>
        <taxon>CS clade</taxon>
        <taxon>Sphaeropleales</taxon>
        <taxon>Selenastraceae</taxon>
        <taxon>Raphidocelis</taxon>
    </lineage>
</organism>
<dbReference type="Pfam" id="PF07699">
    <property type="entry name" value="Ephrin_rec_like"/>
    <property type="match status" value="1"/>
</dbReference>
<keyword evidence="4" id="KW-1185">Reference proteome</keyword>
<keyword evidence="1" id="KW-0732">Signal</keyword>
<evidence type="ECO:0000256" key="1">
    <source>
        <dbReference type="SAM" id="SignalP"/>
    </source>
</evidence>
<dbReference type="EMBL" id="BDRX01000026">
    <property type="protein sequence ID" value="GBF91701.1"/>
    <property type="molecule type" value="Genomic_DNA"/>
</dbReference>
<dbReference type="SUPFAM" id="SSF57184">
    <property type="entry name" value="Growth factor receptor domain"/>
    <property type="match status" value="1"/>
</dbReference>
<comment type="caution">
    <text evidence="3">The sequence shown here is derived from an EMBL/GenBank/DDBJ whole genome shotgun (WGS) entry which is preliminary data.</text>
</comment>
<feature type="signal peptide" evidence="1">
    <location>
        <begin position="1"/>
        <end position="24"/>
    </location>
</feature>
<dbReference type="AlphaFoldDB" id="A0A2V0NVP3"/>
<dbReference type="Proteomes" id="UP000247498">
    <property type="component" value="Unassembled WGS sequence"/>
</dbReference>
<proteinExistence type="predicted"/>
<name>A0A2V0NVP3_9CHLO</name>
<feature type="chain" id="PRO_5015957087" description="Tyrosine-protein kinase ephrin type A/B receptor-like domain-containing protein" evidence="1">
    <location>
        <begin position="25"/>
        <end position="333"/>
    </location>
</feature>
<evidence type="ECO:0000259" key="2">
    <source>
        <dbReference type="Pfam" id="PF07699"/>
    </source>
</evidence>
<feature type="domain" description="Tyrosine-protein kinase ephrin type A/B receptor-like" evidence="2">
    <location>
        <begin position="283"/>
        <end position="323"/>
    </location>
</feature>
<dbReference type="InterPro" id="IPR011641">
    <property type="entry name" value="Tyr-kin_ephrin_A/B_rcpt-like"/>
</dbReference>
<dbReference type="OrthoDB" id="10447387at2759"/>
<dbReference type="InterPro" id="IPR009030">
    <property type="entry name" value="Growth_fac_rcpt_cys_sf"/>
</dbReference>
<evidence type="ECO:0000313" key="4">
    <source>
        <dbReference type="Proteomes" id="UP000247498"/>
    </source>
</evidence>
<accession>A0A2V0NVP3</accession>
<dbReference type="SMART" id="SM01411">
    <property type="entry name" value="Ephrin_rec_like"/>
    <property type="match status" value="2"/>
</dbReference>
<protein>
    <recommendedName>
        <fullName evidence="2">Tyrosine-protein kinase ephrin type A/B receptor-like domain-containing protein</fullName>
    </recommendedName>
</protein>